<dbReference type="Proteomes" id="UP000198607">
    <property type="component" value="Unassembled WGS sequence"/>
</dbReference>
<feature type="chain" id="PRO_5011449732" evidence="1">
    <location>
        <begin position="21"/>
        <end position="250"/>
    </location>
</feature>
<proteinExistence type="predicted"/>
<feature type="signal peptide" evidence="1">
    <location>
        <begin position="1"/>
        <end position="20"/>
    </location>
</feature>
<keyword evidence="2" id="KW-0645">Protease</keyword>
<dbReference type="Gene3D" id="1.25.40.10">
    <property type="entry name" value="Tetratricopeptide repeat domain"/>
    <property type="match status" value="1"/>
</dbReference>
<evidence type="ECO:0000313" key="2">
    <source>
        <dbReference type="EMBL" id="SDI28981.1"/>
    </source>
</evidence>
<dbReference type="AlphaFoldDB" id="A0A1G8JD10"/>
<dbReference type="GO" id="GO:0008233">
    <property type="term" value="F:peptidase activity"/>
    <property type="evidence" value="ECO:0007669"/>
    <property type="project" value="UniProtKB-KW"/>
</dbReference>
<keyword evidence="1" id="KW-0732">Signal</keyword>
<organism evidence="2 3">
    <name type="scientific">Propionivibrio dicarboxylicus</name>
    <dbReference type="NCBI Taxonomy" id="83767"/>
    <lineage>
        <taxon>Bacteria</taxon>
        <taxon>Pseudomonadati</taxon>
        <taxon>Pseudomonadota</taxon>
        <taxon>Betaproteobacteria</taxon>
        <taxon>Rhodocyclales</taxon>
        <taxon>Rhodocyclaceae</taxon>
        <taxon>Propionivibrio</taxon>
    </lineage>
</organism>
<dbReference type="Pfam" id="PF13975">
    <property type="entry name" value="gag-asp_proteas"/>
    <property type="match status" value="1"/>
</dbReference>
<dbReference type="InterPro" id="IPR011990">
    <property type="entry name" value="TPR-like_helical_dom_sf"/>
</dbReference>
<dbReference type="GO" id="GO:0006508">
    <property type="term" value="P:proteolysis"/>
    <property type="evidence" value="ECO:0007669"/>
    <property type="project" value="UniProtKB-KW"/>
</dbReference>
<evidence type="ECO:0000313" key="3">
    <source>
        <dbReference type="Proteomes" id="UP000198607"/>
    </source>
</evidence>
<dbReference type="InterPro" id="IPR021109">
    <property type="entry name" value="Peptidase_aspartic_dom_sf"/>
</dbReference>
<dbReference type="SUPFAM" id="SSF81901">
    <property type="entry name" value="HCP-like"/>
    <property type="match status" value="1"/>
</dbReference>
<sequence>MRTLLLVSILCSAFLPGAHAAMDDCGKEVYFAREDMLNELPLARPAPEFMKRLRAAGNGNAAEQRNLAASYESGYLVSSCKEKAVRWYRQAARNGDEQAQRWVAQFEALEKLAQGPECSDYLCDASAGDDGPRVMTLRSGRYGHFFADLTINGVTARDAVIDTGASDVAISTATAGLMGISLQGTETRASTANGVVAGITKIVPQLRVGQITLKGVRVTILPNLGRPLVGMSFLGRLKMSAAYGQMVLSR</sequence>
<reference evidence="2 3" key="1">
    <citation type="submission" date="2016-10" db="EMBL/GenBank/DDBJ databases">
        <authorList>
            <person name="de Groot N.N."/>
        </authorList>
    </citation>
    <scope>NUCLEOTIDE SEQUENCE [LARGE SCALE GENOMIC DNA]</scope>
    <source>
        <strain evidence="2 3">DSM 5885</strain>
    </source>
</reference>
<dbReference type="NCBIfam" id="TIGR02281">
    <property type="entry name" value="clan_AA_DTGA"/>
    <property type="match status" value="1"/>
</dbReference>
<dbReference type="SUPFAM" id="SSF50630">
    <property type="entry name" value="Acid proteases"/>
    <property type="match status" value="1"/>
</dbReference>
<gene>
    <name evidence="2" type="ORF">SAMN05660652_03175</name>
</gene>
<dbReference type="OrthoDB" id="5365194at2"/>
<dbReference type="CDD" id="cd05483">
    <property type="entry name" value="retropepsin_like_bacteria"/>
    <property type="match status" value="1"/>
</dbReference>
<accession>A0A1G8JD10</accession>
<dbReference type="EMBL" id="FNCY01000016">
    <property type="protein sequence ID" value="SDI28981.1"/>
    <property type="molecule type" value="Genomic_DNA"/>
</dbReference>
<dbReference type="Gene3D" id="2.40.70.10">
    <property type="entry name" value="Acid Proteases"/>
    <property type="match status" value="1"/>
</dbReference>
<keyword evidence="3" id="KW-1185">Reference proteome</keyword>
<name>A0A1G8JD10_9RHOO</name>
<dbReference type="InterPro" id="IPR011969">
    <property type="entry name" value="Clan_AA_Asp_peptidase_C"/>
</dbReference>
<dbReference type="InterPro" id="IPR034122">
    <property type="entry name" value="Retropepsin-like_bacterial"/>
</dbReference>
<protein>
    <submittedName>
        <fullName evidence="2">Clan AA aspartic protease, TIGR02281 family</fullName>
    </submittedName>
</protein>
<evidence type="ECO:0000256" key="1">
    <source>
        <dbReference type="SAM" id="SignalP"/>
    </source>
</evidence>
<keyword evidence="2" id="KW-0378">Hydrolase</keyword>